<evidence type="ECO:0000313" key="2">
    <source>
        <dbReference type="Proteomes" id="UP001234202"/>
    </source>
</evidence>
<sequence length="629" mass="67813">MLPPLTPELLSSLLGYASIGCWVIAQAPQVLENYTQQSCEGLALPFLLNWLCGDITNVIGCLLTDQKEFQTLLATYFCIVDLLLAGQYAYYTRLRAQKQRKEATRHHHHARHGSSSGIDYESVVGVGGPSNGNGSAFVASNPTSPIIHPGSASDERSPLVRAHSIHSAALDVARAVEKIEQRRRSQSARRKVDKYARSNSNSEHQPLMYQHQQKQDRSPSVTSPLWSATTESTTKSNSYLSAPERESRRGRPRGRPIEDSSSSTVTQGPPLLDLDRDPESGRRSISTSPRNTKGKRLPGVSSSPSTLKRTTSTTGGAQRQRAAGVVFMSVFLMVGVGRTASWSRDVSSIGKGGMREGNGGEVLVPHLDEHSSWQSPSGLQGQDTTTIPLSPMDSHHQRNIQIMGFVSSSEAGSEASSSEASSSLPSSWRISSEKRKSPPDNNSGNSNSHYQRVIGRASAWICTTLYLTSRLPQIWKNYTRKSVEGLSILLFVFAFMGNATYVGSIMLNPGGGEEHGGGASGEERAYYLLEALPYRPGPASGKGSGQEPPHLRRIGSESRSFTSLGAVDEESQLLSDGSGAPYHDYNGGGDDLTATPRASQFDVSPTLGNDREGDGQGKMKSPSYANTGS</sequence>
<dbReference type="EMBL" id="JASBWV010000002">
    <property type="protein sequence ID" value="KAJ9127627.1"/>
    <property type="molecule type" value="Genomic_DNA"/>
</dbReference>
<keyword evidence="2" id="KW-1185">Reference proteome</keyword>
<accession>A0ACC2XUF4</accession>
<dbReference type="Proteomes" id="UP001234202">
    <property type="component" value="Unassembled WGS sequence"/>
</dbReference>
<evidence type="ECO:0000313" key="1">
    <source>
        <dbReference type="EMBL" id="KAJ9127627.1"/>
    </source>
</evidence>
<reference evidence="1" key="1">
    <citation type="submission" date="2023-04" db="EMBL/GenBank/DDBJ databases">
        <title>Draft Genome sequencing of Naganishia species isolated from polar environments using Oxford Nanopore Technology.</title>
        <authorList>
            <person name="Leo P."/>
            <person name="Venkateswaran K."/>
        </authorList>
    </citation>
    <scope>NUCLEOTIDE SEQUENCE</scope>
    <source>
        <strain evidence="1">DBVPG 5303</strain>
    </source>
</reference>
<proteinExistence type="predicted"/>
<protein>
    <submittedName>
        <fullName evidence="1">Uncharacterized protein</fullName>
    </submittedName>
</protein>
<name>A0ACC2XUF4_9TREE</name>
<organism evidence="1 2">
    <name type="scientific">Naganishia onofrii</name>
    <dbReference type="NCBI Taxonomy" id="1851511"/>
    <lineage>
        <taxon>Eukaryota</taxon>
        <taxon>Fungi</taxon>
        <taxon>Dikarya</taxon>
        <taxon>Basidiomycota</taxon>
        <taxon>Agaricomycotina</taxon>
        <taxon>Tremellomycetes</taxon>
        <taxon>Filobasidiales</taxon>
        <taxon>Filobasidiaceae</taxon>
        <taxon>Naganishia</taxon>
    </lineage>
</organism>
<comment type="caution">
    <text evidence="1">The sequence shown here is derived from an EMBL/GenBank/DDBJ whole genome shotgun (WGS) entry which is preliminary data.</text>
</comment>
<gene>
    <name evidence="1" type="ORF">QFC24_001037</name>
</gene>